<sequence length="248" mass="28096">MPWTFSHPAIVFPLKQSRIGKNLNLPALIVGSTSPDLLYSFGLYQASATAHHLLGWFYTALPLCLLIFILNYLLRYPLKCVSPIPLNNPMQFTLGGLGIFLLSLYIGALTHIVWDSFTHETGTAVRLLSVLQTHIWQGMTNGQELAIYKILQHLGSVLGLLYLCWKYTQYQRKQDLQSKKENRIKLYRLMGIGGISGLCALPLALKFSDKGYGININRFIFLELSLSVPFFFGMMIIVGIWLCRHNKD</sequence>
<organism evidence="2 3">
    <name type="scientific">Proteus hauseri ATCC 700826</name>
    <dbReference type="NCBI Taxonomy" id="1354271"/>
    <lineage>
        <taxon>Bacteria</taxon>
        <taxon>Pseudomonadati</taxon>
        <taxon>Pseudomonadota</taxon>
        <taxon>Gammaproteobacteria</taxon>
        <taxon>Enterobacterales</taxon>
        <taxon>Morganellaceae</taxon>
        <taxon>Proteus</taxon>
    </lineage>
</organism>
<accession>A0AAJ3HSB4</accession>
<feature type="transmembrane region" description="Helical" evidence="1">
    <location>
        <begin position="56"/>
        <end position="74"/>
    </location>
</feature>
<feature type="transmembrane region" description="Helical" evidence="1">
    <location>
        <begin position="94"/>
        <end position="114"/>
    </location>
</feature>
<keyword evidence="1" id="KW-1133">Transmembrane helix</keyword>
<keyword evidence="1" id="KW-0812">Transmembrane</keyword>
<keyword evidence="1" id="KW-0472">Membrane</keyword>
<gene>
    <name evidence="2" type="ORF">M997_1920</name>
</gene>
<dbReference type="Proteomes" id="UP000078250">
    <property type="component" value="Unassembled WGS sequence"/>
</dbReference>
<comment type="caution">
    <text evidence="2">The sequence shown here is derived from an EMBL/GenBank/DDBJ whole genome shotgun (WGS) entry which is preliminary data.</text>
</comment>
<feature type="transmembrane region" description="Helical" evidence="1">
    <location>
        <begin position="146"/>
        <end position="165"/>
    </location>
</feature>
<dbReference type="EMBL" id="LXEV01000022">
    <property type="protein sequence ID" value="OAT46922.1"/>
    <property type="molecule type" value="Genomic_DNA"/>
</dbReference>
<evidence type="ECO:0000313" key="3">
    <source>
        <dbReference type="Proteomes" id="UP000078250"/>
    </source>
</evidence>
<dbReference type="Pfam" id="PF13803">
    <property type="entry name" value="DUF4184"/>
    <property type="match status" value="1"/>
</dbReference>
<keyword evidence="3" id="KW-1185">Reference proteome</keyword>
<feature type="transmembrane region" description="Helical" evidence="1">
    <location>
        <begin position="219"/>
        <end position="243"/>
    </location>
</feature>
<reference evidence="2 3" key="1">
    <citation type="submission" date="2016-04" db="EMBL/GenBank/DDBJ databases">
        <title>ATOL: Assembling a taxonomically balanced genome-scale reconstruction of the evolutionary history of the Enterobacteriaceae.</title>
        <authorList>
            <person name="Plunkett G.III."/>
            <person name="Neeno-Eckwall E.C."/>
            <person name="Glasner J.D."/>
            <person name="Perna N.T."/>
        </authorList>
    </citation>
    <scope>NUCLEOTIDE SEQUENCE [LARGE SCALE GENOMIC DNA]</scope>
    <source>
        <strain evidence="2 3">ATCC 700826</strain>
    </source>
</reference>
<evidence type="ECO:0000256" key="1">
    <source>
        <dbReference type="SAM" id="Phobius"/>
    </source>
</evidence>
<evidence type="ECO:0000313" key="2">
    <source>
        <dbReference type="EMBL" id="OAT46922.1"/>
    </source>
</evidence>
<dbReference type="AlphaFoldDB" id="A0AAJ3HSB4"/>
<dbReference type="RefSeq" id="WP_064719902.1">
    <property type="nucleotide sequence ID" value="NZ_LXEV01000022.1"/>
</dbReference>
<feature type="transmembrane region" description="Helical" evidence="1">
    <location>
        <begin position="186"/>
        <end position="207"/>
    </location>
</feature>
<proteinExistence type="predicted"/>
<name>A0AAJ3HSB4_PROHU</name>
<dbReference type="InterPro" id="IPR025238">
    <property type="entry name" value="DUF4184"/>
</dbReference>
<protein>
    <submittedName>
        <fullName evidence="2">Conserved membrane-spanning protein</fullName>
    </submittedName>
</protein>